<comment type="cofactor">
    <cofactor evidence="2">
        <name>Mg(2+)</name>
        <dbReference type="ChEBI" id="CHEBI:18420"/>
    </cofactor>
    <text evidence="2">Binds 2 magnesium ions per subunit.</text>
</comment>
<comment type="subunit">
    <text evidence="2">Homodimer.</text>
</comment>
<evidence type="ECO:0000313" key="4">
    <source>
        <dbReference type="Proteomes" id="UP001273505"/>
    </source>
</evidence>
<feature type="binding site" evidence="2">
    <location>
        <position position="65"/>
    </location>
    <ligand>
        <name>substrate</name>
    </ligand>
</feature>
<dbReference type="GO" id="GO:0016740">
    <property type="term" value="F:transferase activity"/>
    <property type="evidence" value="ECO:0007669"/>
    <property type="project" value="UniProtKB-KW"/>
</dbReference>
<keyword evidence="2" id="KW-0573">Peptidoglycan synthesis</keyword>
<dbReference type="PROSITE" id="PS01066">
    <property type="entry name" value="UPP_SYNTHASE"/>
    <property type="match status" value="1"/>
</dbReference>
<dbReference type="HAMAP" id="MF_01139">
    <property type="entry name" value="ISPT"/>
    <property type="match status" value="1"/>
</dbReference>
<keyword evidence="2" id="KW-0460">Magnesium</keyword>
<evidence type="ECO:0000313" key="3">
    <source>
        <dbReference type="EMBL" id="MDX6850649.1"/>
    </source>
</evidence>
<keyword evidence="2" id="KW-0961">Cell wall biogenesis/degradation</keyword>
<comment type="caution">
    <text evidence="2">Lacks conserved residue(s) required for the propagation of feature annotation.</text>
</comment>
<dbReference type="Proteomes" id="UP001273505">
    <property type="component" value="Unassembled WGS sequence"/>
</dbReference>
<feature type="active site" evidence="2">
    <location>
        <position position="14"/>
    </location>
</feature>
<dbReference type="EC" id="2.5.1.31" evidence="2"/>
<feature type="binding site" evidence="2">
    <location>
        <position position="14"/>
    </location>
    <ligand>
        <name>Mg(2+)</name>
        <dbReference type="ChEBI" id="CHEBI:18420"/>
    </ligand>
</feature>
<gene>
    <name evidence="2 3" type="primary">uppS</name>
    <name evidence="3" type="ORF">SCD92_14850</name>
</gene>
<feature type="binding site" evidence="2">
    <location>
        <begin position="189"/>
        <end position="191"/>
    </location>
    <ligand>
        <name>substrate</name>
    </ligand>
</feature>
<dbReference type="InterPro" id="IPR018520">
    <property type="entry name" value="UPP_synth-like_CS"/>
</dbReference>
<keyword evidence="2" id="KW-0479">Metal-binding</keyword>
<accession>A0ABU4S0G2</accession>
<feature type="active site" description="Proton acceptor" evidence="2">
    <location>
        <position position="62"/>
    </location>
</feature>
<feature type="binding site" evidence="2">
    <location>
        <begin position="15"/>
        <end position="18"/>
    </location>
    <ligand>
        <name>substrate</name>
    </ligand>
</feature>
<sequence>MSGSQLRHIAIIMDGNNRWAKQRKLSGVAGHREGVERIREVMSACQELNVEVLTLFAFSSENWKRPKREVDALMSLFQVYLKREAKDLKKRGVKLQVVGNRSQFSPALNTAIAKAEQLTNVAEAKTTLVIAADYGGRWDIAHTAAKLAEKALAGEIAPADIDEMLFTQHTALANLPDIDLLVRTGGEQRISNFVLWQAAYAELHFSPVLWPDFSGETLKNAADDFYSRQRRFGKTQEQCAEPLKQGGQHA</sequence>
<keyword evidence="2" id="KW-0133">Cell shape</keyword>
<comment type="catalytic activity">
    <reaction evidence="2">
        <text>8 isopentenyl diphosphate + (2E,6E)-farnesyl diphosphate = di-trans,octa-cis-undecaprenyl diphosphate + 8 diphosphate</text>
        <dbReference type="Rhea" id="RHEA:27551"/>
        <dbReference type="ChEBI" id="CHEBI:33019"/>
        <dbReference type="ChEBI" id="CHEBI:58405"/>
        <dbReference type="ChEBI" id="CHEBI:128769"/>
        <dbReference type="ChEBI" id="CHEBI:175763"/>
        <dbReference type="EC" id="2.5.1.31"/>
    </reaction>
</comment>
<dbReference type="NCBIfam" id="TIGR00055">
    <property type="entry name" value="uppS"/>
    <property type="match status" value="1"/>
</dbReference>
<dbReference type="PANTHER" id="PTHR10291">
    <property type="entry name" value="DEHYDRODOLICHYL DIPHOSPHATE SYNTHASE FAMILY MEMBER"/>
    <property type="match status" value="1"/>
</dbReference>
<proteinExistence type="inferred from homology"/>
<dbReference type="Gene3D" id="3.40.1180.10">
    <property type="entry name" value="Decaprenyl diphosphate synthase-like"/>
    <property type="match status" value="1"/>
</dbReference>
<feature type="binding site" evidence="2">
    <location>
        <position position="183"/>
    </location>
    <ligand>
        <name>substrate</name>
    </ligand>
</feature>
<dbReference type="EMBL" id="JAXAFO010000028">
    <property type="protein sequence ID" value="MDX6850649.1"/>
    <property type="molecule type" value="Genomic_DNA"/>
</dbReference>
<keyword evidence="1 2" id="KW-0808">Transferase</keyword>
<name>A0ABU4S0G2_9GAMM</name>
<dbReference type="CDD" id="cd00475">
    <property type="entry name" value="Cis_IPPS"/>
    <property type="match status" value="1"/>
</dbReference>
<dbReference type="InterPro" id="IPR036424">
    <property type="entry name" value="UPP_synth-like_sf"/>
</dbReference>
<comment type="function">
    <text evidence="2">Catalyzes the sequential condensation of isopentenyl diphosphate (IPP) with (2E,6E)-farnesyl diphosphate (E,E-FPP) to yield (2Z,6Z,10Z,14Z,18Z,22Z,26Z,30Z,34E,38E)-undecaprenyl diphosphate (di-trans,octa-cis-UPP). UPP is the precursor of glycosyl carrier lipid in the biosynthesis of bacterial cell wall polysaccharide components such as peptidoglycan and lipopolysaccharide.</text>
</comment>
<keyword evidence="4" id="KW-1185">Reference proteome</keyword>
<feature type="binding site" evidence="2">
    <location>
        <position position="202"/>
    </location>
    <ligand>
        <name>Mg(2+)</name>
        <dbReference type="ChEBI" id="CHEBI:18420"/>
    </ligand>
</feature>
<reference evidence="3 4" key="1">
    <citation type="submission" date="2023-11" db="EMBL/GenBank/DDBJ databases">
        <title>Gilvimarinus fulvus sp. nov., isolated from the surface of Kelp.</title>
        <authorList>
            <person name="Sun Y.Y."/>
            <person name="Gong Y."/>
            <person name="Du Z.J."/>
        </authorList>
    </citation>
    <scope>NUCLEOTIDE SEQUENCE [LARGE SCALE GENOMIC DNA]</scope>
    <source>
        <strain evidence="3 4">SDUM040013</strain>
    </source>
</reference>
<organism evidence="3 4">
    <name type="scientific">Gilvimarinus gilvus</name>
    <dbReference type="NCBI Taxonomy" id="3058038"/>
    <lineage>
        <taxon>Bacteria</taxon>
        <taxon>Pseudomonadati</taxon>
        <taxon>Pseudomonadota</taxon>
        <taxon>Gammaproteobacteria</taxon>
        <taxon>Cellvibrionales</taxon>
        <taxon>Cellvibrionaceae</taxon>
        <taxon>Gilvimarinus</taxon>
    </lineage>
</organism>
<dbReference type="InterPro" id="IPR001441">
    <property type="entry name" value="UPP_synth-like"/>
</dbReference>
<comment type="caution">
    <text evidence="3">The sequence shown here is derived from an EMBL/GenBank/DDBJ whole genome shotgun (WGS) entry which is preliminary data.</text>
</comment>
<evidence type="ECO:0000256" key="2">
    <source>
        <dbReference type="HAMAP-Rule" id="MF_01139"/>
    </source>
</evidence>
<comment type="similarity">
    <text evidence="2">Belongs to the UPP synthase family.</text>
</comment>
<dbReference type="PANTHER" id="PTHR10291:SF0">
    <property type="entry name" value="DEHYDRODOLICHYL DIPHOSPHATE SYNTHASE 2"/>
    <property type="match status" value="1"/>
</dbReference>
<feature type="binding site" evidence="2">
    <location>
        <position position="31"/>
    </location>
    <ligand>
        <name>substrate</name>
    </ligand>
</feature>
<feature type="binding site" evidence="2">
    <location>
        <position position="19"/>
    </location>
    <ligand>
        <name>substrate</name>
    </ligand>
</feature>
<dbReference type="Pfam" id="PF01255">
    <property type="entry name" value="Prenyltransf"/>
    <property type="match status" value="1"/>
</dbReference>
<feature type="binding site" evidence="2">
    <location>
        <begin position="59"/>
        <end position="61"/>
    </location>
    <ligand>
        <name>substrate</name>
    </ligand>
</feature>
<feature type="binding site" evidence="2">
    <location>
        <position position="63"/>
    </location>
    <ligand>
        <name>substrate</name>
    </ligand>
</feature>
<protein>
    <recommendedName>
        <fullName evidence="2">Ditrans,polycis-undecaprenyl-diphosphate synthase ((2E,6E)-farnesyl-diphosphate specific)</fullName>
        <ecNumber evidence="2">2.5.1.31</ecNumber>
    </recommendedName>
    <alternativeName>
        <fullName evidence="2">Ditrans,polycis-undecaprenylcistransferase</fullName>
    </alternativeName>
    <alternativeName>
        <fullName evidence="2">Undecaprenyl diphosphate synthase</fullName>
        <shortName evidence="2">UDS</shortName>
    </alternativeName>
    <alternativeName>
        <fullName evidence="2">Undecaprenyl pyrophosphate synthase</fullName>
        <shortName evidence="2">UPP synthase</shortName>
    </alternativeName>
</protein>
<evidence type="ECO:0000256" key="1">
    <source>
        <dbReference type="ARBA" id="ARBA00022679"/>
    </source>
</evidence>
<dbReference type="SUPFAM" id="SSF64005">
    <property type="entry name" value="Undecaprenyl diphosphate synthase"/>
    <property type="match status" value="1"/>
</dbReference>